<dbReference type="EMBL" id="OY731403">
    <property type="protein sequence ID" value="CAJ1965264.1"/>
    <property type="molecule type" value="Genomic_DNA"/>
</dbReference>
<gene>
    <name evidence="1" type="ORF">AYBTSS11_LOCUS20749</name>
</gene>
<dbReference type="AlphaFoldDB" id="A0AA86SUJ1"/>
<keyword evidence="2" id="KW-1185">Reference proteome</keyword>
<name>A0AA86SUJ1_9FABA</name>
<evidence type="ECO:0000313" key="1">
    <source>
        <dbReference type="EMBL" id="CAJ1965264.1"/>
    </source>
</evidence>
<organism evidence="1 2">
    <name type="scientific">Sphenostylis stenocarpa</name>
    <dbReference type="NCBI Taxonomy" id="92480"/>
    <lineage>
        <taxon>Eukaryota</taxon>
        <taxon>Viridiplantae</taxon>
        <taxon>Streptophyta</taxon>
        <taxon>Embryophyta</taxon>
        <taxon>Tracheophyta</taxon>
        <taxon>Spermatophyta</taxon>
        <taxon>Magnoliopsida</taxon>
        <taxon>eudicotyledons</taxon>
        <taxon>Gunneridae</taxon>
        <taxon>Pentapetalae</taxon>
        <taxon>rosids</taxon>
        <taxon>fabids</taxon>
        <taxon>Fabales</taxon>
        <taxon>Fabaceae</taxon>
        <taxon>Papilionoideae</taxon>
        <taxon>50 kb inversion clade</taxon>
        <taxon>NPAAA clade</taxon>
        <taxon>indigoferoid/millettioid clade</taxon>
        <taxon>Phaseoleae</taxon>
        <taxon>Sphenostylis</taxon>
    </lineage>
</organism>
<dbReference type="Gramene" id="rna-AYBTSS11_LOCUS20749">
    <property type="protein sequence ID" value="CAJ1965264.1"/>
    <property type="gene ID" value="gene-AYBTSS11_LOCUS20749"/>
</dbReference>
<sequence>MCWSSYSELDGVLLKNNKHKLVDIPKETELRIDADGATPELEEACHHLETKLEVLRIAMDVGICALCLGFGYVLSRSSIPHLCPPPRLFRLYNFLS</sequence>
<dbReference type="Proteomes" id="UP001189624">
    <property type="component" value="Chromosome 6"/>
</dbReference>
<protein>
    <submittedName>
        <fullName evidence="1">Uncharacterized protein</fullName>
    </submittedName>
</protein>
<evidence type="ECO:0000313" key="2">
    <source>
        <dbReference type="Proteomes" id="UP001189624"/>
    </source>
</evidence>
<accession>A0AA86SUJ1</accession>
<proteinExistence type="predicted"/>
<reference evidence="1" key="1">
    <citation type="submission" date="2023-10" db="EMBL/GenBank/DDBJ databases">
        <authorList>
            <person name="Domelevo Entfellner J.-B."/>
        </authorList>
    </citation>
    <scope>NUCLEOTIDE SEQUENCE</scope>
</reference>